<dbReference type="Proteomes" id="UP000298860">
    <property type="component" value="Unassembled WGS sequence"/>
</dbReference>
<dbReference type="OrthoDB" id="5519961at2"/>
<evidence type="ECO:0000256" key="1">
    <source>
        <dbReference type="SAM" id="MobiDB-lite"/>
    </source>
</evidence>
<organism evidence="2 3">
    <name type="scientific">Gandjariella thermophila</name>
    <dbReference type="NCBI Taxonomy" id="1931992"/>
    <lineage>
        <taxon>Bacteria</taxon>
        <taxon>Bacillati</taxon>
        <taxon>Actinomycetota</taxon>
        <taxon>Actinomycetes</taxon>
        <taxon>Pseudonocardiales</taxon>
        <taxon>Pseudonocardiaceae</taxon>
        <taxon>Gandjariella</taxon>
    </lineage>
</organism>
<name>A0A4D4JG09_9PSEU</name>
<evidence type="ECO:0000313" key="3">
    <source>
        <dbReference type="Proteomes" id="UP000298860"/>
    </source>
</evidence>
<accession>A0A4D4JG09</accession>
<dbReference type="RefSeq" id="WP_137816515.1">
    <property type="nucleotide sequence ID" value="NZ_BJFL01000047.1"/>
</dbReference>
<proteinExistence type="predicted"/>
<reference evidence="3" key="1">
    <citation type="submission" date="2019-04" db="EMBL/GenBank/DDBJ databases">
        <title>Draft genome sequence of Pseudonocardiaceae bacterium SL3-2-4.</title>
        <authorList>
            <person name="Ningsih F."/>
            <person name="Yokota A."/>
            <person name="Sakai Y."/>
            <person name="Nanatani K."/>
            <person name="Yabe S."/>
            <person name="Oetari A."/>
            <person name="Sjamsuridzal W."/>
        </authorList>
    </citation>
    <scope>NUCLEOTIDE SEQUENCE [LARGE SCALE GENOMIC DNA]</scope>
    <source>
        <strain evidence="3">SL3-2-4</strain>
    </source>
</reference>
<sequence length="70" mass="7954">MERGSGKHGPRTDDELARELEGTLRGNRTSRAEEWRDPEPPADDDPDVRRAPGRPEEEAIQQREASEESE</sequence>
<comment type="caution">
    <text evidence="2">The sequence shown here is derived from an EMBL/GenBank/DDBJ whole genome shotgun (WGS) entry which is preliminary data.</text>
</comment>
<protein>
    <submittedName>
        <fullName evidence="2">Uncharacterized protein</fullName>
    </submittedName>
</protein>
<gene>
    <name evidence="2" type="ORF">GTS_52210</name>
</gene>
<dbReference type="AlphaFoldDB" id="A0A4D4JG09"/>
<evidence type="ECO:0000313" key="2">
    <source>
        <dbReference type="EMBL" id="GDY33588.1"/>
    </source>
</evidence>
<feature type="region of interest" description="Disordered" evidence="1">
    <location>
        <begin position="1"/>
        <end position="70"/>
    </location>
</feature>
<keyword evidence="3" id="KW-1185">Reference proteome</keyword>
<feature type="compositionally biased region" description="Basic and acidic residues" evidence="1">
    <location>
        <begin position="30"/>
        <end position="39"/>
    </location>
</feature>
<feature type="compositionally biased region" description="Basic and acidic residues" evidence="1">
    <location>
        <begin position="47"/>
        <end position="70"/>
    </location>
</feature>
<feature type="compositionally biased region" description="Basic and acidic residues" evidence="1">
    <location>
        <begin position="1"/>
        <end position="22"/>
    </location>
</feature>
<dbReference type="EMBL" id="BJFL01000047">
    <property type="protein sequence ID" value="GDY33588.1"/>
    <property type="molecule type" value="Genomic_DNA"/>
</dbReference>